<evidence type="ECO:0000313" key="1">
    <source>
        <dbReference type="EMBL" id="NDO78243.1"/>
    </source>
</evidence>
<name>A0A6N9QZ04_9MICC</name>
<dbReference type="AlphaFoldDB" id="A0A6N9QZ04"/>
<sequence>MQDLDRLHEKLEHAREDYQHARTFRTATGIRYTPECIEAKRRAVVELEAAVEAAQ</sequence>
<proteinExistence type="predicted"/>
<gene>
    <name evidence="1" type="ORF">GKZ75_08405</name>
</gene>
<evidence type="ECO:0000313" key="2">
    <source>
        <dbReference type="Proteomes" id="UP000471026"/>
    </source>
</evidence>
<dbReference type="EMBL" id="WMHZ01000010">
    <property type="protein sequence ID" value="NDO78243.1"/>
    <property type="molecule type" value="Genomic_DNA"/>
</dbReference>
<reference evidence="1 2" key="1">
    <citation type="submission" date="2019-11" db="EMBL/GenBank/DDBJ databases">
        <title>Draft genome sequence of Kocuria indica DP-K7, a methyl red degrading Actinobacterium.</title>
        <authorList>
            <person name="Kumaran S."/>
            <person name="Tischler D."/>
            <person name="Ngo A.C.R."/>
            <person name="Schultes F."/>
        </authorList>
    </citation>
    <scope>NUCLEOTIDE SEQUENCE [LARGE SCALE GENOMIC DNA]</scope>
    <source>
        <strain evidence="1 2">DP-K7</strain>
    </source>
</reference>
<accession>A0A6N9QZ04</accession>
<dbReference type="RefSeq" id="WP_162229609.1">
    <property type="nucleotide sequence ID" value="NZ_WMHZ01000010.1"/>
</dbReference>
<dbReference type="Proteomes" id="UP000471026">
    <property type="component" value="Unassembled WGS sequence"/>
</dbReference>
<organism evidence="1 2">
    <name type="scientific">Kocuria marina subsp. indica</name>
    <dbReference type="NCBI Taxonomy" id="1049583"/>
    <lineage>
        <taxon>Bacteria</taxon>
        <taxon>Bacillati</taxon>
        <taxon>Actinomycetota</taxon>
        <taxon>Actinomycetes</taxon>
        <taxon>Micrococcales</taxon>
        <taxon>Micrococcaceae</taxon>
        <taxon>Kocuria</taxon>
    </lineage>
</organism>
<evidence type="ECO:0008006" key="3">
    <source>
        <dbReference type="Google" id="ProtNLM"/>
    </source>
</evidence>
<comment type="caution">
    <text evidence="1">The sequence shown here is derived from an EMBL/GenBank/DDBJ whole genome shotgun (WGS) entry which is preliminary data.</text>
</comment>
<protein>
    <recommendedName>
        <fullName evidence="3">50S ribosomal protein L29</fullName>
    </recommendedName>
</protein>